<accession>A0A1B2EDX0</accession>
<dbReference type="EMBL" id="CP016616">
    <property type="protein sequence ID" value="ANY78072.1"/>
    <property type="molecule type" value="Genomic_DNA"/>
</dbReference>
<evidence type="ECO:0000313" key="1">
    <source>
        <dbReference type="EMBL" id="ANY78072.1"/>
    </source>
</evidence>
<name>A0A1B2EDX0_9HYPH</name>
<dbReference type="KEGG" id="moc:BB934_07350"/>
<proteinExistence type="predicted"/>
<dbReference type="AlphaFoldDB" id="A0A1B2EDX0"/>
<organism evidence="1">
    <name type="scientific">Microvirga ossetica</name>
    <dbReference type="NCBI Taxonomy" id="1882682"/>
    <lineage>
        <taxon>Bacteria</taxon>
        <taxon>Pseudomonadati</taxon>
        <taxon>Pseudomonadota</taxon>
        <taxon>Alphaproteobacteria</taxon>
        <taxon>Hyphomicrobiales</taxon>
        <taxon>Methylobacteriaceae</taxon>
        <taxon>Microvirga</taxon>
    </lineage>
</organism>
<reference evidence="1" key="1">
    <citation type="submission" date="2016-07" db="EMBL/GenBank/DDBJ databases">
        <title>Microvirga ossetica sp. nov. a new species of rhizobia isolated from root nodules of the legume species Vicia alpestris Steven originated from North Ossetia region in the Caucasus.</title>
        <authorList>
            <person name="Safronova V.I."/>
            <person name="Kuznetsova I.G."/>
            <person name="Sazanova A.L."/>
            <person name="Belimov A."/>
            <person name="Andronov E."/>
            <person name="Osledkin Y.S."/>
            <person name="Onishchuk O.P."/>
            <person name="Kurchak O.N."/>
            <person name="Shaposhnikov A.I."/>
            <person name="Willems A."/>
            <person name="Tikhonovich I.A."/>
        </authorList>
    </citation>
    <scope>NUCLEOTIDE SEQUENCE [LARGE SCALE GENOMIC DNA]</scope>
    <source>
        <strain evidence="1">V5/3M</strain>
    </source>
</reference>
<sequence length="76" mass="8762">MTVKSLTIFALLALSLFVADRLVRIENQRYALMLRMCEKPIVPNSNVVVQDAKCLGTVQTRTSWFWHLFYALTDDV</sequence>
<gene>
    <name evidence="1" type="ORF">BB934_07350</name>
</gene>
<protein>
    <submittedName>
        <fullName evidence="1">Uncharacterized protein</fullName>
    </submittedName>
</protein>